<dbReference type="GO" id="GO:0005662">
    <property type="term" value="C:DNA replication factor A complex"/>
    <property type="evidence" value="ECO:0007669"/>
    <property type="project" value="UniProtKB-ARBA"/>
</dbReference>
<keyword evidence="16" id="KW-1185">Reference proteome</keyword>
<keyword evidence="6 9" id="KW-0862">Zinc</keyword>
<protein>
    <recommendedName>
        <fullName evidence="9">Replication protein A subunit</fullName>
    </recommendedName>
</protein>
<evidence type="ECO:0000259" key="13">
    <source>
        <dbReference type="Pfam" id="PF08646"/>
    </source>
</evidence>
<dbReference type="InterPro" id="IPR004365">
    <property type="entry name" value="NA-bd_OB_tRNA"/>
</dbReference>
<evidence type="ECO:0000256" key="7">
    <source>
        <dbReference type="ARBA" id="ARBA00023125"/>
    </source>
</evidence>
<dbReference type="InterPro" id="IPR004591">
    <property type="entry name" value="Rfa1"/>
</dbReference>
<keyword evidence="8 9" id="KW-0539">Nucleus</keyword>
<dbReference type="Pfam" id="PF08646">
    <property type="entry name" value="Rep_fac-A_C"/>
    <property type="match status" value="1"/>
</dbReference>
<dbReference type="InterPro" id="IPR012340">
    <property type="entry name" value="NA-bd_OB-fold"/>
</dbReference>
<comment type="caution">
    <text evidence="15">The sequence shown here is derived from an EMBL/GenBank/DDBJ whole genome shotgun (WGS) entry which is preliminary data.</text>
</comment>
<feature type="compositionally biased region" description="Polar residues" evidence="10">
    <location>
        <begin position="160"/>
        <end position="176"/>
    </location>
</feature>
<dbReference type="EMBL" id="MU007011">
    <property type="protein sequence ID" value="KAF2436074.1"/>
    <property type="molecule type" value="Genomic_DNA"/>
</dbReference>
<evidence type="ECO:0000256" key="1">
    <source>
        <dbReference type="ARBA" id="ARBA00004123"/>
    </source>
</evidence>
<evidence type="ECO:0000259" key="12">
    <source>
        <dbReference type="Pfam" id="PF04057"/>
    </source>
</evidence>
<dbReference type="PANTHER" id="PTHR47165:SF4">
    <property type="entry name" value="OS03G0429900 PROTEIN"/>
    <property type="match status" value="1"/>
</dbReference>
<comment type="function">
    <text evidence="9">As part of the replication protein A (RPA/RP-A), a single-stranded DNA-binding heterotrimeric complex, may play an essential role in DNA replication, recombination and repair. Binds and stabilizes single-stranded DNA intermediates, preventing complementary DNA reannealing and recruiting different proteins involved in DNA metabolism.</text>
</comment>
<organism evidence="15 16">
    <name type="scientific">Tothia fuscella</name>
    <dbReference type="NCBI Taxonomy" id="1048955"/>
    <lineage>
        <taxon>Eukaryota</taxon>
        <taxon>Fungi</taxon>
        <taxon>Dikarya</taxon>
        <taxon>Ascomycota</taxon>
        <taxon>Pezizomycotina</taxon>
        <taxon>Dothideomycetes</taxon>
        <taxon>Pleosporomycetidae</taxon>
        <taxon>Venturiales</taxon>
        <taxon>Cylindrosympodiaceae</taxon>
        <taxon>Tothia</taxon>
    </lineage>
</organism>
<evidence type="ECO:0000256" key="6">
    <source>
        <dbReference type="ARBA" id="ARBA00022833"/>
    </source>
</evidence>
<dbReference type="OrthoDB" id="1751331at2759"/>
<keyword evidence="5 9" id="KW-0863">Zinc-finger</keyword>
<evidence type="ECO:0000256" key="10">
    <source>
        <dbReference type="SAM" id="MobiDB-lite"/>
    </source>
</evidence>
<dbReference type="AlphaFoldDB" id="A0A9P4P0Q9"/>
<feature type="domain" description="Replication factor A C-terminal" evidence="13">
    <location>
        <begin position="461"/>
        <end position="607"/>
    </location>
</feature>
<reference evidence="15" key="1">
    <citation type="journal article" date="2020" name="Stud. Mycol.">
        <title>101 Dothideomycetes genomes: a test case for predicting lifestyles and emergence of pathogens.</title>
        <authorList>
            <person name="Haridas S."/>
            <person name="Albert R."/>
            <person name="Binder M."/>
            <person name="Bloem J."/>
            <person name="Labutti K."/>
            <person name="Salamov A."/>
            <person name="Andreopoulos B."/>
            <person name="Baker S."/>
            <person name="Barry K."/>
            <person name="Bills G."/>
            <person name="Bluhm B."/>
            <person name="Cannon C."/>
            <person name="Castanera R."/>
            <person name="Culley D."/>
            <person name="Daum C."/>
            <person name="Ezra D."/>
            <person name="Gonzalez J."/>
            <person name="Henrissat B."/>
            <person name="Kuo A."/>
            <person name="Liang C."/>
            <person name="Lipzen A."/>
            <person name="Lutzoni F."/>
            <person name="Magnuson J."/>
            <person name="Mondo S."/>
            <person name="Nolan M."/>
            <person name="Ohm R."/>
            <person name="Pangilinan J."/>
            <person name="Park H.-J."/>
            <person name="Ramirez L."/>
            <person name="Alfaro M."/>
            <person name="Sun H."/>
            <person name="Tritt A."/>
            <person name="Yoshinaga Y."/>
            <person name="Zwiers L.-H."/>
            <person name="Turgeon B."/>
            <person name="Goodwin S."/>
            <person name="Spatafora J."/>
            <person name="Crous P."/>
            <person name="Grigoriev I."/>
        </authorList>
    </citation>
    <scope>NUCLEOTIDE SEQUENCE</scope>
    <source>
        <strain evidence="15">CBS 130266</strain>
    </source>
</reference>
<keyword evidence="3 9" id="KW-0235">DNA replication</keyword>
<dbReference type="FunFam" id="2.40.50.140:FF:000064">
    <property type="entry name" value="Replication protein A subunit"/>
    <property type="match status" value="1"/>
</dbReference>
<dbReference type="Pfam" id="PF01336">
    <property type="entry name" value="tRNA_anti-codon"/>
    <property type="match status" value="1"/>
</dbReference>
<dbReference type="InterPro" id="IPR013955">
    <property type="entry name" value="Rep_factor-A_C"/>
</dbReference>
<comment type="subcellular location">
    <subcellularLocation>
        <location evidence="1 9">Nucleus</location>
    </subcellularLocation>
</comment>
<dbReference type="FunFam" id="2.40.50.140:FF:000117">
    <property type="entry name" value="Replication protein A subunit"/>
    <property type="match status" value="1"/>
</dbReference>
<evidence type="ECO:0000256" key="4">
    <source>
        <dbReference type="ARBA" id="ARBA00022723"/>
    </source>
</evidence>
<comment type="similarity">
    <text evidence="2 9">Belongs to the replication factor A protein 1 family.</text>
</comment>
<feature type="region of interest" description="Disordered" evidence="10">
    <location>
        <begin position="123"/>
        <end position="176"/>
    </location>
</feature>
<dbReference type="CDD" id="cd04474">
    <property type="entry name" value="RPA1_DBD_A"/>
    <property type="match status" value="1"/>
</dbReference>
<dbReference type="PANTHER" id="PTHR47165">
    <property type="entry name" value="OS03G0429900 PROTEIN"/>
    <property type="match status" value="1"/>
</dbReference>
<dbReference type="CDD" id="cd04475">
    <property type="entry name" value="RPA1_DBD_B"/>
    <property type="match status" value="1"/>
</dbReference>
<dbReference type="Pfam" id="PF04057">
    <property type="entry name" value="Rep-A_N"/>
    <property type="match status" value="1"/>
</dbReference>
<dbReference type="GO" id="GO:0006310">
    <property type="term" value="P:DNA recombination"/>
    <property type="evidence" value="ECO:0007669"/>
    <property type="project" value="InterPro"/>
</dbReference>
<dbReference type="SUPFAM" id="SSF50249">
    <property type="entry name" value="Nucleic acid-binding proteins"/>
    <property type="match status" value="4"/>
</dbReference>
<evidence type="ECO:0000259" key="11">
    <source>
        <dbReference type="Pfam" id="PF01336"/>
    </source>
</evidence>
<evidence type="ECO:0000256" key="5">
    <source>
        <dbReference type="ARBA" id="ARBA00022771"/>
    </source>
</evidence>
<dbReference type="GO" id="GO:0007004">
    <property type="term" value="P:telomere maintenance via telomerase"/>
    <property type="evidence" value="ECO:0007669"/>
    <property type="project" value="UniProtKB-ARBA"/>
</dbReference>
<feature type="domain" description="Replication protein A OB" evidence="14">
    <location>
        <begin position="304"/>
        <end position="401"/>
    </location>
</feature>
<proteinExistence type="inferred from homology"/>
<gene>
    <name evidence="15" type="ORF">EJ08DRAFT_603028</name>
</gene>
<evidence type="ECO:0000313" key="16">
    <source>
        <dbReference type="Proteomes" id="UP000800235"/>
    </source>
</evidence>
<dbReference type="InterPro" id="IPR007199">
    <property type="entry name" value="Rep_factor-A_N"/>
</dbReference>
<dbReference type="FunFam" id="2.40.50.140:FF:000090">
    <property type="entry name" value="Replication protein A subunit"/>
    <property type="match status" value="1"/>
</dbReference>
<dbReference type="InterPro" id="IPR031657">
    <property type="entry name" value="REPA_OB_2"/>
</dbReference>
<evidence type="ECO:0000256" key="3">
    <source>
        <dbReference type="ARBA" id="ARBA00022705"/>
    </source>
</evidence>
<keyword evidence="4 9" id="KW-0479">Metal-binding</keyword>
<dbReference type="NCBIfam" id="TIGR00617">
    <property type="entry name" value="rpa1"/>
    <property type="match status" value="1"/>
</dbReference>
<dbReference type="GO" id="GO:0006260">
    <property type="term" value="P:DNA replication"/>
    <property type="evidence" value="ECO:0007669"/>
    <property type="project" value="UniProtKB-KW"/>
</dbReference>
<comment type="subunit">
    <text evidence="9">Component of the heterotrimeric canonical replication protein A complex (RPA).</text>
</comment>
<dbReference type="CDD" id="cd04476">
    <property type="entry name" value="RPA1_DBD_C"/>
    <property type="match status" value="1"/>
</dbReference>
<feature type="domain" description="Replication factor-A protein 1 N-terminal" evidence="12">
    <location>
        <begin position="28"/>
        <end position="114"/>
    </location>
</feature>
<evidence type="ECO:0000256" key="9">
    <source>
        <dbReference type="RuleBase" id="RU364130"/>
    </source>
</evidence>
<dbReference type="GO" id="GO:0003697">
    <property type="term" value="F:single-stranded DNA binding"/>
    <property type="evidence" value="ECO:0007669"/>
    <property type="project" value="UniProtKB-ARBA"/>
</dbReference>
<feature type="domain" description="OB" evidence="11">
    <location>
        <begin position="192"/>
        <end position="267"/>
    </location>
</feature>
<dbReference type="Gene3D" id="2.40.50.140">
    <property type="entry name" value="Nucleic acid-binding proteins"/>
    <property type="match status" value="4"/>
</dbReference>
<evidence type="ECO:0000259" key="14">
    <source>
        <dbReference type="Pfam" id="PF16900"/>
    </source>
</evidence>
<evidence type="ECO:0000256" key="8">
    <source>
        <dbReference type="ARBA" id="ARBA00023242"/>
    </source>
</evidence>
<dbReference type="InterPro" id="IPR047192">
    <property type="entry name" value="Euk_RPA1_DBD_C"/>
</dbReference>
<accession>A0A9P4P0Q9</accession>
<evidence type="ECO:0000256" key="2">
    <source>
        <dbReference type="ARBA" id="ARBA00005690"/>
    </source>
</evidence>
<dbReference type="FunFam" id="2.40.50.140:FF:000041">
    <property type="entry name" value="Replication protein A subunit"/>
    <property type="match status" value="1"/>
</dbReference>
<dbReference type="GO" id="GO:0008270">
    <property type="term" value="F:zinc ion binding"/>
    <property type="evidence" value="ECO:0007669"/>
    <property type="project" value="UniProtKB-KW"/>
</dbReference>
<evidence type="ECO:0000313" key="15">
    <source>
        <dbReference type="EMBL" id="KAF2436074.1"/>
    </source>
</evidence>
<dbReference type="GO" id="GO:0006281">
    <property type="term" value="P:DNA repair"/>
    <property type="evidence" value="ECO:0007669"/>
    <property type="project" value="InterPro"/>
</dbReference>
<dbReference type="Pfam" id="PF16900">
    <property type="entry name" value="REPA_OB_2"/>
    <property type="match status" value="1"/>
</dbReference>
<keyword evidence="7 9" id="KW-0238">DNA-binding</keyword>
<name>A0A9P4P0Q9_9PEZI</name>
<sequence>MAGLAEHAINKGSLRAIFQQLEGLDAPNYVQEPVLQCVQIKPMANKAGGDSQDRYRIIFNDTENFIQSMLATQSNYLITDGLLKKGSIVKLKAYNPNVVKDKKILIVVQMEVLTEYGEHEKIGEPVSLDGPQKTEAQPQPAGVSASGFYGNKPPVKAEPVTQQRSLPSRTAESSSHGNLYPIEALSPYAHKWTIKARVTMRSEVKTWHNANGEGKLFSVNLLDESGEIRATCFGSTGDQFDQWYEMLTEGSVHYISSPCSVKLAKKQFSNLNNDYELTFERDTKVEKAEDQTDVPQVTYNFTSIGDLQNVEKDTTIDTIGILKDVAEVNEIVSKTTSKPFSKRELTLVDNTLHSIRLTIWGNTAINFDVPVASVIAFKGVKVSDFGGRSLSLLSSGTMTVDPDVDEAHNLKGWYDASGHSESFNTHAGLSTGGGMSTRKDDTKIIAQIKDENLGMTETPDFFTLKATIVYIKPENNYYPACQSEDCNKKVVEIDPGQWRCEKCDKTMDRPNYRYVMSVNVSDHTGQIWLSGFDDTGRLIMGKTADEVHEMKEAGENTAAAALFHDASCKTYIFRCKARMDTFRDEQRVRYQISSASPVNFKTETAKLTELIHQYTIQGGNDDSLFVSKDGY</sequence>
<dbReference type="Proteomes" id="UP000800235">
    <property type="component" value="Unassembled WGS sequence"/>
</dbReference>
<dbReference type="GO" id="GO:0000781">
    <property type="term" value="C:chromosome, telomeric region"/>
    <property type="evidence" value="ECO:0007669"/>
    <property type="project" value="UniProtKB-ARBA"/>
</dbReference>
<dbReference type="CDD" id="cd04477">
    <property type="entry name" value="RPA1N"/>
    <property type="match status" value="1"/>
</dbReference>